<reference evidence="8" key="1">
    <citation type="submission" date="2015-08" db="EMBL/GenBank/DDBJ databases">
        <authorList>
            <person name="Babu N.S."/>
            <person name="Beckwith C.J."/>
            <person name="Beseler K.G."/>
            <person name="Brison A."/>
            <person name="Carone J.V."/>
            <person name="Caskin T.P."/>
            <person name="Diamond M."/>
            <person name="Durham M.E."/>
            <person name="Foxe J.M."/>
            <person name="Go M."/>
            <person name="Henderson B.A."/>
            <person name="Jones I.B."/>
            <person name="McGettigan J.A."/>
            <person name="Micheletti S.J."/>
            <person name="Nasrallah M.E."/>
            <person name="Ortiz D."/>
            <person name="Piller C.R."/>
            <person name="Privatt S.R."/>
            <person name="Schneider S.L."/>
            <person name="Sharp S."/>
            <person name="Smith T.C."/>
            <person name="Stanton J.D."/>
            <person name="Ullery H.E."/>
            <person name="Wilson R.J."/>
            <person name="Serrano M.G."/>
            <person name="Buck G."/>
            <person name="Lee V."/>
            <person name="Wang Y."/>
            <person name="Carvalho R."/>
            <person name="Voegtly L."/>
            <person name="Shi R."/>
            <person name="Duckworth R."/>
            <person name="Johnson A."/>
            <person name="Loviza R."/>
            <person name="Walstead R."/>
            <person name="Shah Z."/>
            <person name="Kiflezghi M."/>
            <person name="Wade K."/>
            <person name="Ball S.L."/>
            <person name="Bradley K.W."/>
            <person name="Asai D.J."/>
            <person name="Bowman C.A."/>
            <person name="Russell D.A."/>
            <person name="Pope W.H."/>
            <person name="Jacobs-Sera D."/>
            <person name="Hendrix R.W."/>
            <person name="Hatfull G.F."/>
        </authorList>
    </citation>
    <scope>NUCLEOTIDE SEQUENCE</scope>
</reference>
<dbReference type="EMBL" id="CZKA01000037">
    <property type="protein sequence ID" value="CUR57601.1"/>
    <property type="molecule type" value="Genomic_DNA"/>
</dbReference>
<dbReference type="AlphaFoldDB" id="A0A2P2C6J5"/>
<name>A0A2P2C6J5_9ZZZZ</name>
<evidence type="ECO:0000256" key="1">
    <source>
        <dbReference type="ARBA" id="ARBA00004651"/>
    </source>
</evidence>
<gene>
    <name evidence="8" type="ORF">NOCA2420099</name>
</gene>
<dbReference type="InterPro" id="IPR027379">
    <property type="entry name" value="CLS_N"/>
</dbReference>
<keyword evidence="4 6" id="KW-1133">Transmembrane helix</keyword>
<evidence type="ECO:0000256" key="3">
    <source>
        <dbReference type="ARBA" id="ARBA00022692"/>
    </source>
</evidence>
<organism evidence="8">
    <name type="scientific">metagenome</name>
    <dbReference type="NCBI Taxonomy" id="256318"/>
    <lineage>
        <taxon>unclassified sequences</taxon>
        <taxon>metagenomes</taxon>
    </lineage>
</organism>
<feature type="transmembrane region" description="Helical" evidence="6">
    <location>
        <begin position="48"/>
        <end position="67"/>
    </location>
</feature>
<comment type="subcellular location">
    <subcellularLocation>
        <location evidence="1">Cell membrane</location>
        <topology evidence="1">Multi-pass membrane protein</topology>
    </subcellularLocation>
</comment>
<protein>
    <recommendedName>
        <fullName evidence="7">Cardiolipin synthase N-terminal domain-containing protein</fullName>
    </recommendedName>
</protein>
<evidence type="ECO:0000256" key="4">
    <source>
        <dbReference type="ARBA" id="ARBA00022989"/>
    </source>
</evidence>
<keyword evidence="3 6" id="KW-0812">Transmembrane</keyword>
<evidence type="ECO:0000259" key="7">
    <source>
        <dbReference type="Pfam" id="PF13396"/>
    </source>
</evidence>
<dbReference type="Pfam" id="PF13396">
    <property type="entry name" value="PLDc_N"/>
    <property type="match status" value="1"/>
</dbReference>
<feature type="domain" description="Cardiolipin synthase N-terminal" evidence="7">
    <location>
        <begin position="26"/>
        <end position="69"/>
    </location>
</feature>
<proteinExistence type="predicted"/>
<evidence type="ECO:0000256" key="5">
    <source>
        <dbReference type="ARBA" id="ARBA00023136"/>
    </source>
</evidence>
<feature type="transmembrane region" description="Helical" evidence="6">
    <location>
        <begin position="16"/>
        <end position="36"/>
    </location>
</feature>
<evidence type="ECO:0000313" key="8">
    <source>
        <dbReference type="EMBL" id="CUR57601.1"/>
    </source>
</evidence>
<evidence type="ECO:0000256" key="6">
    <source>
        <dbReference type="SAM" id="Phobius"/>
    </source>
</evidence>
<dbReference type="GO" id="GO:0005886">
    <property type="term" value="C:plasma membrane"/>
    <property type="evidence" value="ECO:0007669"/>
    <property type="project" value="UniProtKB-SubCell"/>
</dbReference>
<evidence type="ECO:0000256" key="2">
    <source>
        <dbReference type="ARBA" id="ARBA00022475"/>
    </source>
</evidence>
<sequence length="70" mass="7860">MAKKKWSELSQTQQRLVVVTGLVELALTTIAVRDLANRPAESVRGPKWAWKIGFLVQPFGPIAYLVLGRR</sequence>
<keyword evidence="5 6" id="KW-0472">Membrane</keyword>
<keyword evidence="2" id="KW-1003">Cell membrane</keyword>
<accession>A0A2P2C6J5</accession>